<organism evidence="1 2">
    <name type="scientific">Candidatus Ornithobacterium hominis</name>
    <dbReference type="NCBI Taxonomy" id="2497989"/>
    <lineage>
        <taxon>Bacteria</taxon>
        <taxon>Pseudomonadati</taxon>
        <taxon>Bacteroidota</taxon>
        <taxon>Flavobacteriia</taxon>
        <taxon>Flavobacteriales</taxon>
        <taxon>Weeksellaceae</taxon>
        <taxon>Ornithobacterium</taxon>
    </lineage>
</organism>
<dbReference type="AlphaFoldDB" id="A0A383TXW8"/>
<evidence type="ECO:0000313" key="2">
    <source>
        <dbReference type="Proteomes" id="UP000262142"/>
    </source>
</evidence>
<name>A0A383TXW8_9FLAO</name>
<sequence length="79" mass="9422">MELPKFLLADNSDFEDAFVLHTEFPRFLVNVNTDEIEWFDDIDDEEADLENQVKDLLDDAYEFFEGEISAYEEDDFEEE</sequence>
<evidence type="ECO:0000313" key="1">
    <source>
        <dbReference type="EMBL" id="SZD72444.1"/>
    </source>
</evidence>
<gene>
    <name evidence="1" type="ORF">SAMEA104719789_00889</name>
</gene>
<dbReference type="OrthoDB" id="1099259at2"/>
<dbReference type="EMBL" id="UNSC01000003">
    <property type="protein sequence ID" value="SZD72444.1"/>
    <property type="molecule type" value="Genomic_DNA"/>
</dbReference>
<dbReference type="Proteomes" id="UP000262142">
    <property type="component" value="Unassembled WGS sequence"/>
</dbReference>
<protein>
    <submittedName>
        <fullName evidence="1">Uncharacterized protein</fullName>
    </submittedName>
</protein>
<reference evidence="1 2" key="1">
    <citation type="submission" date="2018-09" db="EMBL/GenBank/DDBJ databases">
        <authorList>
            <consortium name="Pathogen Informatics"/>
        </authorList>
    </citation>
    <scope>NUCLEOTIDE SEQUENCE [LARGE SCALE GENOMIC DNA]</scope>
    <source>
        <strain evidence="1 2">OH-22767</strain>
    </source>
</reference>
<keyword evidence="2" id="KW-1185">Reference proteome</keyword>
<dbReference type="RefSeq" id="WP_119057808.1">
    <property type="nucleotide sequence ID" value="NZ_UNSC01000003.1"/>
</dbReference>
<proteinExistence type="predicted"/>
<accession>A0A383TXW8</accession>